<organism evidence="5 6">
    <name type="scientific">Thamnocephalis sphaerospora</name>
    <dbReference type="NCBI Taxonomy" id="78915"/>
    <lineage>
        <taxon>Eukaryota</taxon>
        <taxon>Fungi</taxon>
        <taxon>Fungi incertae sedis</taxon>
        <taxon>Zoopagomycota</taxon>
        <taxon>Zoopagomycotina</taxon>
        <taxon>Zoopagomycetes</taxon>
        <taxon>Zoopagales</taxon>
        <taxon>Sigmoideomycetaceae</taxon>
        <taxon>Thamnocephalis</taxon>
    </lineage>
</organism>
<keyword evidence="4" id="KW-0175">Coiled coil</keyword>
<feature type="coiled-coil region" evidence="4">
    <location>
        <begin position="38"/>
        <end position="65"/>
    </location>
</feature>
<dbReference type="Pfam" id="PF09766">
    <property type="entry name" value="FmiP_Thoc5"/>
    <property type="match status" value="1"/>
</dbReference>
<dbReference type="Proteomes" id="UP000271241">
    <property type="component" value="Unassembled WGS sequence"/>
</dbReference>
<comment type="subcellular location">
    <subcellularLocation>
        <location evidence="1">Nucleus</location>
    </subcellularLocation>
</comment>
<reference evidence="6" key="1">
    <citation type="journal article" date="2018" name="Nat. Microbiol.">
        <title>Leveraging single-cell genomics to expand the fungal tree of life.</title>
        <authorList>
            <person name="Ahrendt S.R."/>
            <person name="Quandt C.A."/>
            <person name="Ciobanu D."/>
            <person name="Clum A."/>
            <person name="Salamov A."/>
            <person name="Andreopoulos B."/>
            <person name="Cheng J.F."/>
            <person name="Woyke T."/>
            <person name="Pelin A."/>
            <person name="Henrissat B."/>
            <person name="Reynolds N.K."/>
            <person name="Benny G.L."/>
            <person name="Smith M.E."/>
            <person name="James T.Y."/>
            <person name="Grigoriev I.V."/>
        </authorList>
    </citation>
    <scope>NUCLEOTIDE SEQUENCE [LARGE SCALE GENOMIC DNA]</scope>
    <source>
        <strain evidence="6">RSA 1356</strain>
    </source>
</reference>
<evidence type="ECO:0000256" key="1">
    <source>
        <dbReference type="ARBA" id="ARBA00004123"/>
    </source>
</evidence>
<keyword evidence="3" id="KW-0539">Nucleus</keyword>
<proteinExistence type="inferred from homology"/>
<feature type="non-terminal residue" evidence="5">
    <location>
        <position position="1"/>
    </location>
</feature>
<dbReference type="InterPro" id="IPR019163">
    <property type="entry name" value="THO_Thoc5"/>
</dbReference>
<keyword evidence="6" id="KW-1185">Reference proteome</keyword>
<accession>A0A4P9XQB7</accession>
<dbReference type="AlphaFoldDB" id="A0A4P9XQB7"/>
<dbReference type="OrthoDB" id="20582at2759"/>
<sequence>HARSSGLSVIAKLKRLNRTSYFFGRDSKVAASSSRARLEKQHLDLQNLLYERTNLQEEIRKCHKREYSYTSVDMYTLEEFKQRAPAEMHGDGIDAHTLMLNRLKFELQERKR</sequence>
<dbReference type="GO" id="GO:0000445">
    <property type="term" value="C:THO complex part of transcription export complex"/>
    <property type="evidence" value="ECO:0007669"/>
    <property type="project" value="TreeGrafter"/>
</dbReference>
<dbReference type="PANTHER" id="PTHR13375:SF3">
    <property type="entry name" value="THO COMPLEX SUBUNIT 5 HOMOLOG"/>
    <property type="match status" value="1"/>
</dbReference>
<dbReference type="STRING" id="78915.A0A4P9XQB7"/>
<evidence type="ECO:0000256" key="2">
    <source>
        <dbReference type="ARBA" id="ARBA00008044"/>
    </source>
</evidence>
<dbReference type="GO" id="GO:0003729">
    <property type="term" value="F:mRNA binding"/>
    <property type="evidence" value="ECO:0007669"/>
    <property type="project" value="TreeGrafter"/>
</dbReference>
<name>A0A4P9XQB7_9FUNG</name>
<evidence type="ECO:0000256" key="3">
    <source>
        <dbReference type="ARBA" id="ARBA00023242"/>
    </source>
</evidence>
<protein>
    <submittedName>
        <fullName evidence="5">THO complex, subunit 5</fullName>
    </submittedName>
</protein>
<comment type="similarity">
    <text evidence="2">Belongs to the THOC5 family.</text>
</comment>
<dbReference type="EMBL" id="KZ992623">
    <property type="protein sequence ID" value="RKP08233.1"/>
    <property type="molecule type" value="Genomic_DNA"/>
</dbReference>
<dbReference type="PANTHER" id="PTHR13375">
    <property type="entry name" value="FMS INTERACTING PROTEIN"/>
    <property type="match status" value="1"/>
</dbReference>
<evidence type="ECO:0000256" key="4">
    <source>
        <dbReference type="SAM" id="Coils"/>
    </source>
</evidence>
<dbReference type="GO" id="GO:0006406">
    <property type="term" value="P:mRNA export from nucleus"/>
    <property type="evidence" value="ECO:0007669"/>
    <property type="project" value="TreeGrafter"/>
</dbReference>
<evidence type="ECO:0000313" key="5">
    <source>
        <dbReference type="EMBL" id="RKP08233.1"/>
    </source>
</evidence>
<evidence type="ECO:0000313" key="6">
    <source>
        <dbReference type="Proteomes" id="UP000271241"/>
    </source>
</evidence>
<gene>
    <name evidence="5" type="ORF">THASP1DRAFT_15927</name>
</gene>